<accession>A0ABU6HPD8</accession>
<dbReference type="InterPro" id="IPR036942">
    <property type="entry name" value="Beta-barrel_TonB_sf"/>
</dbReference>
<keyword evidence="5 7" id="KW-0472">Membrane</keyword>
<dbReference type="RefSeq" id="WP_326319426.1">
    <property type="nucleotide sequence ID" value="NZ_JAYLAA010000006.1"/>
</dbReference>
<comment type="caution">
    <text evidence="8">The sequence shown here is derived from an EMBL/GenBank/DDBJ whole genome shotgun (WGS) entry which is preliminary data.</text>
</comment>
<gene>
    <name evidence="8" type="ORF">SOP96_01305</name>
</gene>
<keyword evidence="6 7" id="KW-0998">Cell outer membrane</keyword>
<dbReference type="EMBL" id="JAYLAA010000006">
    <property type="protein sequence ID" value="MEC3874343.1"/>
    <property type="molecule type" value="Genomic_DNA"/>
</dbReference>
<dbReference type="Proteomes" id="UP001348397">
    <property type="component" value="Unassembled WGS sequence"/>
</dbReference>
<dbReference type="Gene3D" id="2.40.170.20">
    <property type="entry name" value="TonB-dependent receptor, beta-barrel domain"/>
    <property type="match status" value="1"/>
</dbReference>
<organism evidence="8 9">
    <name type="scientific">Chryseobacterium salviniae</name>
    <dbReference type="NCBI Taxonomy" id="3101750"/>
    <lineage>
        <taxon>Bacteria</taxon>
        <taxon>Pseudomonadati</taxon>
        <taxon>Bacteroidota</taxon>
        <taxon>Flavobacteriia</taxon>
        <taxon>Flavobacteriales</taxon>
        <taxon>Weeksellaceae</taxon>
        <taxon>Chryseobacterium group</taxon>
        <taxon>Chryseobacterium</taxon>
    </lineage>
</organism>
<sequence>MYYSVPQTGLQLALNANNITNTKYWVGAQNYLRLFPGTPRSYLFTTTYKF</sequence>
<evidence type="ECO:0000256" key="2">
    <source>
        <dbReference type="ARBA" id="ARBA00022448"/>
    </source>
</evidence>
<evidence type="ECO:0000256" key="3">
    <source>
        <dbReference type="ARBA" id="ARBA00022452"/>
    </source>
</evidence>
<evidence type="ECO:0000256" key="5">
    <source>
        <dbReference type="ARBA" id="ARBA00023136"/>
    </source>
</evidence>
<dbReference type="InterPro" id="IPR039426">
    <property type="entry name" value="TonB-dep_rcpt-like"/>
</dbReference>
<proteinExistence type="inferred from homology"/>
<comment type="similarity">
    <text evidence="7">Belongs to the TonB-dependent receptor family.</text>
</comment>
<evidence type="ECO:0000313" key="9">
    <source>
        <dbReference type="Proteomes" id="UP001348397"/>
    </source>
</evidence>
<comment type="subcellular location">
    <subcellularLocation>
        <location evidence="1 7">Cell outer membrane</location>
        <topology evidence="1 7">Multi-pass membrane protein</topology>
    </subcellularLocation>
</comment>
<evidence type="ECO:0000256" key="7">
    <source>
        <dbReference type="PROSITE-ProRule" id="PRU01360"/>
    </source>
</evidence>
<keyword evidence="3 7" id="KW-1134">Transmembrane beta strand</keyword>
<keyword evidence="9" id="KW-1185">Reference proteome</keyword>
<evidence type="ECO:0000256" key="1">
    <source>
        <dbReference type="ARBA" id="ARBA00004571"/>
    </source>
</evidence>
<protein>
    <recommendedName>
        <fullName evidence="10">TonB-dependent receptor</fullName>
    </recommendedName>
</protein>
<evidence type="ECO:0000256" key="6">
    <source>
        <dbReference type="ARBA" id="ARBA00023237"/>
    </source>
</evidence>
<dbReference type="PROSITE" id="PS52016">
    <property type="entry name" value="TONB_DEPENDENT_REC_3"/>
    <property type="match status" value="1"/>
</dbReference>
<evidence type="ECO:0000256" key="4">
    <source>
        <dbReference type="ARBA" id="ARBA00022692"/>
    </source>
</evidence>
<keyword evidence="4 7" id="KW-0812">Transmembrane</keyword>
<reference evidence="8 9" key="1">
    <citation type="submission" date="2024-01" db="EMBL/GenBank/DDBJ databases">
        <title>Chryseobacterium sp. T9W2-O.</title>
        <authorList>
            <person name="Maltman C."/>
        </authorList>
    </citation>
    <scope>NUCLEOTIDE SEQUENCE [LARGE SCALE GENOMIC DNA]</scope>
    <source>
        <strain evidence="8 9">T9W2-O</strain>
    </source>
</reference>
<keyword evidence="2 7" id="KW-0813">Transport</keyword>
<evidence type="ECO:0008006" key="10">
    <source>
        <dbReference type="Google" id="ProtNLM"/>
    </source>
</evidence>
<name>A0ABU6HPD8_9FLAO</name>
<dbReference type="SUPFAM" id="SSF56935">
    <property type="entry name" value="Porins"/>
    <property type="match status" value="1"/>
</dbReference>
<evidence type="ECO:0000313" key="8">
    <source>
        <dbReference type="EMBL" id="MEC3874343.1"/>
    </source>
</evidence>